<comment type="caution">
    <text evidence="1">The sequence shown here is derived from an EMBL/GenBank/DDBJ whole genome shotgun (WGS) entry which is preliminary data.</text>
</comment>
<dbReference type="Proteomes" id="UP001239462">
    <property type="component" value="Unassembled WGS sequence"/>
</dbReference>
<reference evidence="1 2" key="1">
    <citation type="submission" date="2023-06" db="EMBL/GenBank/DDBJ databases">
        <title>Roseiconus lacunae JC819 isolated from Gulf of Mannar region, Tamil Nadu.</title>
        <authorList>
            <person name="Pk S."/>
            <person name="Ch S."/>
            <person name="Ch V.R."/>
        </authorList>
    </citation>
    <scope>NUCLEOTIDE SEQUENCE [LARGE SCALE GENOMIC DNA]</scope>
    <source>
        <strain evidence="1 2">JC819</strain>
    </source>
</reference>
<keyword evidence="2" id="KW-1185">Reference proteome</keyword>
<organism evidence="1 2">
    <name type="scientific">Roseiconus lacunae</name>
    <dbReference type="NCBI Taxonomy" id="2605694"/>
    <lineage>
        <taxon>Bacteria</taxon>
        <taxon>Pseudomonadati</taxon>
        <taxon>Planctomycetota</taxon>
        <taxon>Planctomycetia</taxon>
        <taxon>Pirellulales</taxon>
        <taxon>Pirellulaceae</taxon>
        <taxon>Roseiconus</taxon>
    </lineage>
</organism>
<name>A0ABT7PSW0_9BACT</name>
<gene>
    <name evidence="1" type="ORF">QTN89_28380</name>
</gene>
<dbReference type="RefSeq" id="WP_289167543.1">
    <property type="nucleotide sequence ID" value="NZ_JASZZN010000045.1"/>
</dbReference>
<accession>A0ABT7PSW0</accession>
<evidence type="ECO:0000313" key="1">
    <source>
        <dbReference type="EMBL" id="MDM4019406.1"/>
    </source>
</evidence>
<protein>
    <submittedName>
        <fullName evidence="1">Uncharacterized protein</fullName>
    </submittedName>
</protein>
<sequence>MKETMRLKTDAVISVFASAPKSIARAYHCAKEIHPNLTLGDFRSKIDGKSSLFFINFYRNEIEKFLENIESSTTKLKMLHEQVADLNLVDAFGRSVAIDDLEETLRFHESYQPGDVASEFGPYLEIFEAADWLAHAGEGSTNDLITSVEEPPQNETTWVYVQVALQNRFVKQLVEQAGYHHGCLQAYYDRLMPWVTKLTREKLKAAPAGFFDDRNDPSGLIMLSLIERRFASILSSTVAVEWAQWLVHGHIPCGWCGAFPEGKLLVW</sequence>
<evidence type="ECO:0000313" key="2">
    <source>
        <dbReference type="Proteomes" id="UP001239462"/>
    </source>
</evidence>
<proteinExistence type="predicted"/>
<dbReference type="EMBL" id="JASZZN010000045">
    <property type="protein sequence ID" value="MDM4019406.1"/>
    <property type="molecule type" value="Genomic_DNA"/>
</dbReference>